<organism evidence="1 2">
    <name type="scientific">Catharanthus roseus</name>
    <name type="common">Madagascar periwinkle</name>
    <name type="synonym">Vinca rosea</name>
    <dbReference type="NCBI Taxonomy" id="4058"/>
    <lineage>
        <taxon>Eukaryota</taxon>
        <taxon>Viridiplantae</taxon>
        <taxon>Streptophyta</taxon>
        <taxon>Embryophyta</taxon>
        <taxon>Tracheophyta</taxon>
        <taxon>Spermatophyta</taxon>
        <taxon>Magnoliopsida</taxon>
        <taxon>eudicotyledons</taxon>
        <taxon>Gunneridae</taxon>
        <taxon>Pentapetalae</taxon>
        <taxon>asterids</taxon>
        <taxon>lamiids</taxon>
        <taxon>Gentianales</taxon>
        <taxon>Apocynaceae</taxon>
        <taxon>Rauvolfioideae</taxon>
        <taxon>Vinceae</taxon>
        <taxon>Catharanthinae</taxon>
        <taxon>Catharanthus</taxon>
    </lineage>
</organism>
<dbReference type="EMBL" id="CM044704">
    <property type="protein sequence ID" value="KAI5667402.1"/>
    <property type="molecule type" value="Genomic_DNA"/>
</dbReference>
<proteinExistence type="predicted"/>
<sequence>MRYLLSVTLAGGAGSERDTKEVLEEGADLTIGSIFCLYGSSLNEKIKPLKTLKTHVLVKDMLRCPPKVKTMKGNENRRKRQKWSRQQQFSNLLHEGHWKNRPNADGRPRPTVGGRVLPRKKRDELVPFDLELERKMQGARCVL</sequence>
<evidence type="ECO:0000313" key="2">
    <source>
        <dbReference type="Proteomes" id="UP001060085"/>
    </source>
</evidence>
<name>A0ACC0B4B4_CATRO</name>
<dbReference type="Proteomes" id="UP001060085">
    <property type="component" value="Linkage Group LG04"/>
</dbReference>
<comment type="caution">
    <text evidence="1">The sequence shown here is derived from an EMBL/GenBank/DDBJ whole genome shotgun (WGS) entry which is preliminary data.</text>
</comment>
<evidence type="ECO:0000313" key="1">
    <source>
        <dbReference type="EMBL" id="KAI5667402.1"/>
    </source>
</evidence>
<protein>
    <submittedName>
        <fullName evidence="1">Uncharacterized protein</fullName>
    </submittedName>
</protein>
<keyword evidence="2" id="KW-1185">Reference proteome</keyword>
<reference evidence="2" key="1">
    <citation type="journal article" date="2023" name="Nat. Plants">
        <title>Single-cell RNA sequencing provides a high-resolution roadmap for understanding the multicellular compartmentation of specialized metabolism.</title>
        <authorList>
            <person name="Sun S."/>
            <person name="Shen X."/>
            <person name="Li Y."/>
            <person name="Li Y."/>
            <person name="Wang S."/>
            <person name="Li R."/>
            <person name="Zhang H."/>
            <person name="Shen G."/>
            <person name="Guo B."/>
            <person name="Wei J."/>
            <person name="Xu J."/>
            <person name="St-Pierre B."/>
            <person name="Chen S."/>
            <person name="Sun C."/>
        </authorList>
    </citation>
    <scope>NUCLEOTIDE SEQUENCE [LARGE SCALE GENOMIC DNA]</scope>
</reference>
<accession>A0ACC0B4B4</accession>
<gene>
    <name evidence="1" type="ORF">M9H77_17255</name>
</gene>